<feature type="transmembrane region" description="Helical" evidence="13">
    <location>
        <begin position="247"/>
        <end position="267"/>
    </location>
</feature>
<protein>
    <submittedName>
        <fullName evidence="14">Magnesium and cobalt transporter CorA</fullName>
    </submittedName>
</protein>
<evidence type="ECO:0000256" key="4">
    <source>
        <dbReference type="ARBA" id="ARBA00022475"/>
    </source>
</evidence>
<organism evidence="14 15">
    <name type="scientific">Candidatus Fimimorpha faecalis</name>
    <dbReference type="NCBI Taxonomy" id="2840824"/>
    <lineage>
        <taxon>Bacteria</taxon>
        <taxon>Bacillati</taxon>
        <taxon>Bacillota</taxon>
        <taxon>Clostridia</taxon>
        <taxon>Eubacteriales</taxon>
        <taxon>Candidatus Fimimorpha</taxon>
    </lineage>
</organism>
<evidence type="ECO:0000256" key="9">
    <source>
        <dbReference type="ARBA" id="ARBA00023136"/>
    </source>
</evidence>
<keyword evidence="7 13" id="KW-1133">Transmembrane helix</keyword>
<comment type="caution">
    <text evidence="14">The sequence shown here is derived from an EMBL/GenBank/DDBJ whole genome shotgun (WGS) entry which is preliminary data.</text>
</comment>
<proteinExistence type="inferred from homology"/>
<evidence type="ECO:0000256" key="8">
    <source>
        <dbReference type="ARBA" id="ARBA00023065"/>
    </source>
</evidence>
<evidence type="ECO:0000256" key="7">
    <source>
        <dbReference type="ARBA" id="ARBA00022989"/>
    </source>
</evidence>
<dbReference type="GO" id="GO:0050897">
    <property type="term" value="F:cobalt ion binding"/>
    <property type="evidence" value="ECO:0007669"/>
    <property type="project" value="TreeGrafter"/>
</dbReference>
<dbReference type="InterPro" id="IPR045863">
    <property type="entry name" value="CorA_TM1_TM2"/>
</dbReference>
<dbReference type="PANTHER" id="PTHR46494:SF1">
    <property type="entry name" value="CORA FAMILY METAL ION TRANSPORTER (EUROFUNG)"/>
    <property type="match status" value="1"/>
</dbReference>
<dbReference type="GO" id="GO:0005886">
    <property type="term" value="C:plasma membrane"/>
    <property type="evidence" value="ECO:0007669"/>
    <property type="project" value="UniProtKB-SubCell"/>
</dbReference>
<dbReference type="EMBL" id="DVHN01000052">
    <property type="protein sequence ID" value="HIR88224.1"/>
    <property type="molecule type" value="Genomic_DNA"/>
</dbReference>
<dbReference type="GO" id="GO:0015087">
    <property type="term" value="F:cobalt ion transmembrane transporter activity"/>
    <property type="evidence" value="ECO:0007669"/>
    <property type="project" value="TreeGrafter"/>
</dbReference>
<accession>A0A9D1EDC9</accession>
<reference evidence="14" key="1">
    <citation type="submission" date="2020-10" db="EMBL/GenBank/DDBJ databases">
        <authorList>
            <person name="Gilroy R."/>
        </authorList>
    </citation>
    <scope>NUCLEOTIDE SEQUENCE</scope>
    <source>
        <strain evidence="14">ChiW13-3771</strain>
    </source>
</reference>
<keyword evidence="4" id="KW-1003">Cell membrane</keyword>
<evidence type="ECO:0000256" key="12">
    <source>
        <dbReference type="SAM" id="Coils"/>
    </source>
</evidence>
<dbReference type="InterPro" id="IPR045861">
    <property type="entry name" value="CorA_cytoplasmic_dom"/>
</dbReference>
<keyword evidence="5 13" id="KW-0812">Transmembrane</keyword>
<gene>
    <name evidence="14" type="ORF">IAC96_04660</name>
</gene>
<name>A0A9D1EDC9_9FIRM</name>
<keyword evidence="9 13" id="KW-0472">Membrane</keyword>
<dbReference type="CDD" id="cd12826">
    <property type="entry name" value="EcCorA_ZntB-like_u1"/>
    <property type="match status" value="1"/>
</dbReference>
<evidence type="ECO:0000256" key="11">
    <source>
        <dbReference type="ARBA" id="ARBA00045497"/>
    </source>
</evidence>
<feature type="transmembrane region" description="Helical" evidence="13">
    <location>
        <begin position="279"/>
        <end position="299"/>
    </location>
</feature>
<keyword evidence="12" id="KW-0175">Coiled coil</keyword>
<comment type="function">
    <text evidence="11">Mediates influx of magnesium ions. Alternates between open and closed states. Activated by low cytoplasmic Mg(2+) levels. Inactive when cytoplasmic Mg(2+) levels are high.</text>
</comment>
<dbReference type="SUPFAM" id="SSF144083">
    <property type="entry name" value="Magnesium transport protein CorA, transmembrane region"/>
    <property type="match status" value="1"/>
</dbReference>
<evidence type="ECO:0000313" key="15">
    <source>
        <dbReference type="Proteomes" id="UP000824201"/>
    </source>
</evidence>
<dbReference type="AlphaFoldDB" id="A0A9D1EDC9"/>
<evidence type="ECO:0000256" key="6">
    <source>
        <dbReference type="ARBA" id="ARBA00022842"/>
    </source>
</evidence>
<evidence type="ECO:0000256" key="1">
    <source>
        <dbReference type="ARBA" id="ARBA00004651"/>
    </source>
</evidence>
<reference evidence="14" key="2">
    <citation type="journal article" date="2021" name="PeerJ">
        <title>Extensive microbial diversity within the chicken gut microbiome revealed by metagenomics and culture.</title>
        <authorList>
            <person name="Gilroy R."/>
            <person name="Ravi A."/>
            <person name="Getino M."/>
            <person name="Pursley I."/>
            <person name="Horton D.L."/>
            <person name="Alikhan N.F."/>
            <person name="Baker D."/>
            <person name="Gharbi K."/>
            <person name="Hall N."/>
            <person name="Watson M."/>
            <person name="Adriaenssens E.M."/>
            <person name="Foster-Nyarko E."/>
            <person name="Jarju S."/>
            <person name="Secka A."/>
            <person name="Antonio M."/>
            <person name="Oren A."/>
            <person name="Chaudhuri R.R."/>
            <person name="La Ragione R."/>
            <person name="Hildebrand F."/>
            <person name="Pallen M.J."/>
        </authorList>
    </citation>
    <scope>NUCLEOTIDE SEQUENCE</scope>
    <source>
        <strain evidence="14">ChiW13-3771</strain>
    </source>
</reference>
<evidence type="ECO:0000256" key="13">
    <source>
        <dbReference type="SAM" id="Phobius"/>
    </source>
</evidence>
<dbReference type="GO" id="GO:0015095">
    <property type="term" value="F:magnesium ion transmembrane transporter activity"/>
    <property type="evidence" value="ECO:0007669"/>
    <property type="project" value="TreeGrafter"/>
</dbReference>
<evidence type="ECO:0000313" key="14">
    <source>
        <dbReference type="EMBL" id="HIR88224.1"/>
    </source>
</evidence>
<comment type="similarity">
    <text evidence="2">Belongs to the CorA metal ion transporter (MIT) (TC 1.A.35) family.</text>
</comment>
<feature type="coiled-coil region" evidence="12">
    <location>
        <begin position="132"/>
        <end position="159"/>
    </location>
</feature>
<dbReference type="Proteomes" id="UP000824201">
    <property type="component" value="Unassembled WGS sequence"/>
</dbReference>
<sequence length="306" mass="36314">MKYEWKNQDEYKIQSDQSSQEKCLIEILTIEEFRQQYPDIFRRAFVSNSFNHIRFCKADWLKKAVTGTFAIPPKEDPSQTKICFGYCLMEDKIIFIDDSDYVKPILDEMQSYQLVDISSASLCLFEFMEYLLKDDMIFLQKYEERLTQLEEKLLKGESDDFDFQILSSRKDLSALSAYYEQLSDMGETLQQSAAEGREERDRLLFGLYADKAGRLYSTVQMLKEYSMQLREMHQAQVDMRQNEIMKFLTIVTTIFMPLSLIAGWYGMNFINMPELSFPYGYIIICLICLLIIVLEIWVFRIKKWFK</sequence>
<dbReference type="Gene3D" id="1.20.58.340">
    <property type="entry name" value="Magnesium transport protein CorA, transmembrane region"/>
    <property type="match status" value="2"/>
</dbReference>
<dbReference type="SUPFAM" id="SSF143865">
    <property type="entry name" value="CorA soluble domain-like"/>
    <property type="match status" value="1"/>
</dbReference>
<dbReference type="InterPro" id="IPR002523">
    <property type="entry name" value="MgTranspt_CorA/ZnTranspt_ZntB"/>
</dbReference>
<comment type="catalytic activity">
    <reaction evidence="10">
        <text>Mg(2+)(in) = Mg(2+)(out)</text>
        <dbReference type="Rhea" id="RHEA:29827"/>
        <dbReference type="ChEBI" id="CHEBI:18420"/>
    </reaction>
</comment>
<comment type="subcellular location">
    <subcellularLocation>
        <location evidence="1">Cell membrane</location>
        <topology evidence="1">Multi-pass membrane protein</topology>
    </subcellularLocation>
</comment>
<evidence type="ECO:0000256" key="3">
    <source>
        <dbReference type="ARBA" id="ARBA00022448"/>
    </source>
</evidence>
<dbReference type="GO" id="GO:0000287">
    <property type="term" value="F:magnesium ion binding"/>
    <property type="evidence" value="ECO:0007669"/>
    <property type="project" value="TreeGrafter"/>
</dbReference>
<dbReference type="PANTHER" id="PTHR46494">
    <property type="entry name" value="CORA FAMILY METAL ION TRANSPORTER (EUROFUNG)"/>
    <property type="match status" value="1"/>
</dbReference>
<evidence type="ECO:0000256" key="5">
    <source>
        <dbReference type="ARBA" id="ARBA00022692"/>
    </source>
</evidence>
<keyword evidence="8" id="KW-0406">Ion transport</keyword>
<keyword evidence="3" id="KW-0813">Transport</keyword>
<dbReference type="Pfam" id="PF01544">
    <property type="entry name" value="CorA"/>
    <property type="match status" value="1"/>
</dbReference>
<evidence type="ECO:0000256" key="10">
    <source>
        <dbReference type="ARBA" id="ARBA00034269"/>
    </source>
</evidence>
<dbReference type="FunFam" id="1.20.58.340:FF:000004">
    <property type="entry name" value="Magnesium transport protein CorA"/>
    <property type="match status" value="1"/>
</dbReference>
<evidence type="ECO:0000256" key="2">
    <source>
        <dbReference type="ARBA" id="ARBA00009765"/>
    </source>
</evidence>
<keyword evidence="6" id="KW-0460">Magnesium</keyword>